<organism evidence="2 3">
    <name type="scientific">Acanthamoeba castellanii (strain ATCC 30010 / Neff)</name>
    <dbReference type="NCBI Taxonomy" id="1257118"/>
    <lineage>
        <taxon>Eukaryota</taxon>
        <taxon>Amoebozoa</taxon>
        <taxon>Discosea</taxon>
        <taxon>Longamoebia</taxon>
        <taxon>Centramoebida</taxon>
        <taxon>Acanthamoebidae</taxon>
        <taxon>Acanthamoeba</taxon>
    </lineage>
</organism>
<protein>
    <recommendedName>
        <fullName evidence="4">HEAT repeat domain containing protein</fullName>
    </recommendedName>
</protein>
<proteinExistence type="predicted"/>
<feature type="compositionally biased region" description="Polar residues" evidence="1">
    <location>
        <begin position="167"/>
        <end position="184"/>
    </location>
</feature>
<feature type="non-terminal residue" evidence="2">
    <location>
        <position position="210"/>
    </location>
</feature>
<sequence length="210" mass="22650">MAERLEAKGVPGNTREALQGFLEAPLPEQLAGLTSWMRDFEALDDEPWATLQSPLGTGTQYSATPVAAKWVAALLDYPWVTNTSDILRPQEQAAYDEMSKHTAKYIRLAHEGDEETRLAAIFLLAMLPGQWRSTLSLLADIACDIAQPLAVRASALSALSFVAPVHDSSSVDPTSAVGSDNDTAGDSKQERLAQTRRAIAVLSSFLPPLS</sequence>
<dbReference type="VEuPathDB" id="AmoebaDB:ACA1_298220"/>
<evidence type="ECO:0000256" key="1">
    <source>
        <dbReference type="SAM" id="MobiDB-lite"/>
    </source>
</evidence>
<dbReference type="AlphaFoldDB" id="L8GV14"/>
<dbReference type="EMBL" id="KB008017">
    <property type="protein sequence ID" value="ELR15941.1"/>
    <property type="molecule type" value="Genomic_DNA"/>
</dbReference>
<dbReference type="OrthoDB" id="515401at2759"/>
<dbReference type="KEGG" id="acan:ACA1_298220"/>
<feature type="region of interest" description="Disordered" evidence="1">
    <location>
        <begin position="166"/>
        <end position="190"/>
    </location>
</feature>
<accession>L8GV14</accession>
<dbReference type="GeneID" id="14916606"/>
<reference evidence="2 3" key="1">
    <citation type="journal article" date="2013" name="Genome Biol.">
        <title>Genome of Acanthamoeba castellanii highlights extensive lateral gene transfer and early evolution of tyrosine kinase signaling.</title>
        <authorList>
            <person name="Clarke M."/>
            <person name="Lohan A.J."/>
            <person name="Liu B."/>
            <person name="Lagkouvardos I."/>
            <person name="Roy S."/>
            <person name="Zafar N."/>
            <person name="Bertelli C."/>
            <person name="Schilde C."/>
            <person name="Kianianmomeni A."/>
            <person name="Burglin T.R."/>
            <person name="Frech C."/>
            <person name="Turcotte B."/>
            <person name="Kopec K.O."/>
            <person name="Synnott J.M."/>
            <person name="Choo C."/>
            <person name="Paponov I."/>
            <person name="Finkler A."/>
            <person name="Soon Heng Tan C."/>
            <person name="Hutchins A.P."/>
            <person name="Weinmeier T."/>
            <person name="Rattei T."/>
            <person name="Chu J.S."/>
            <person name="Gimenez G."/>
            <person name="Irimia M."/>
            <person name="Rigden D.J."/>
            <person name="Fitzpatrick D.A."/>
            <person name="Lorenzo-Morales J."/>
            <person name="Bateman A."/>
            <person name="Chiu C.H."/>
            <person name="Tang P."/>
            <person name="Hegemann P."/>
            <person name="Fromm H."/>
            <person name="Raoult D."/>
            <person name="Greub G."/>
            <person name="Miranda-Saavedra D."/>
            <person name="Chen N."/>
            <person name="Nash P."/>
            <person name="Ginger M.L."/>
            <person name="Horn M."/>
            <person name="Schaap P."/>
            <person name="Caler L."/>
            <person name="Loftus B."/>
        </authorList>
    </citation>
    <scope>NUCLEOTIDE SEQUENCE [LARGE SCALE GENOMIC DNA]</scope>
    <source>
        <strain evidence="2 3">Neff</strain>
    </source>
</reference>
<gene>
    <name evidence="2" type="ORF">ACA1_298220</name>
</gene>
<evidence type="ECO:0000313" key="3">
    <source>
        <dbReference type="Proteomes" id="UP000011083"/>
    </source>
</evidence>
<dbReference type="RefSeq" id="XP_004337954.1">
    <property type="nucleotide sequence ID" value="XM_004337906.1"/>
</dbReference>
<evidence type="ECO:0000313" key="2">
    <source>
        <dbReference type="EMBL" id="ELR15941.1"/>
    </source>
</evidence>
<dbReference type="Proteomes" id="UP000011083">
    <property type="component" value="Unassembled WGS sequence"/>
</dbReference>
<name>L8GV14_ACACF</name>
<keyword evidence="3" id="KW-1185">Reference proteome</keyword>
<evidence type="ECO:0008006" key="4">
    <source>
        <dbReference type="Google" id="ProtNLM"/>
    </source>
</evidence>